<protein>
    <recommendedName>
        <fullName evidence="8">Ribonuclease VapC</fullName>
        <shortName evidence="8">RNase VapC</shortName>
        <ecNumber evidence="8">3.1.-.-</ecNumber>
    </recommendedName>
    <alternativeName>
        <fullName evidence="8">Toxin VapC</fullName>
    </alternativeName>
</protein>
<feature type="binding site" evidence="8">
    <location>
        <position position="98"/>
    </location>
    <ligand>
        <name>Mg(2+)</name>
        <dbReference type="ChEBI" id="CHEBI:18420"/>
    </ligand>
</feature>
<dbReference type="HAMAP" id="MF_00265">
    <property type="entry name" value="VapC_Nob1"/>
    <property type="match status" value="1"/>
</dbReference>
<dbReference type="Gene3D" id="3.40.50.1010">
    <property type="entry name" value="5'-nuclease"/>
    <property type="match status" value="1"/>
</dbReference>
<keyword evidence="8" id="KW-0800">Toxin</keyword>
<comment type="similarity">
    <text evidence="7 8">Belongs to the PINc/VapC protein family.</text>
</comment>
<dbReference type="PANTHER" id="PTHR33653">
    <property type="entry name" value="RIBONUCLEASE VAPC2"/>
    <property type="match status" value="1"/>
</dbReference>
<evidence type="ECO:0000256" key="8">
    <source>
        <dbReference type="HAMAP-Rule" id="MF_00265"/>
    </source>
</evidence>
<evidence type="ECO:0000256" key="6">
    <source>
        <dbReference type="ARBA" id="ARBA00022842"/>
    </source>
</evidence>
<dbReference type="EMBL" id="JACHVA010000101">
    <property type="protein sequence ID" value="MBC2602766.1"/>
    <property type="molecule type" value="Genomic_DNA"/>
</dbReference>
<keyword evidence="4 8" id="KW-0479">Metal-binding</keyword>
<evidence type="ECO:0000313" key="11">
    <source>
        <dbReference type="Proteomes" id="UP000525652"/>
    </source>
</evidence>
<keyword evidence="11" id="KW-1185">Reference proteome</keyword>
<evidence type="ECO:0000256" key="7">
    <source>
        <dbReference type="ARBA" id="ARBA00038093"/>
    </source>
</evidence>
<evidence type="ECO:0000256" key="3">
    <source>
        <dbReference type="ARBA" id="ARBA00022722"/>
    </source>
</evidence>
<accession>A0A7X1E540</accession>
<dbReference type="RefSeq" id="WP_185693430.1">
    <property type="nucleotide sequence ID" value="NZ_JACHVA010000101.1"/>
</dbReference>
<keyword evidence="2 8" id="KW-1277">Toxin-antitoxin system</keyword>
<dbReference type="InterPro" id="IPR029060">
    <property type="entry name" value="PIN-like_dom_sf"/>
</dbReference>
<dbReference type="InterPro" id="IPR002716">
    <property type="entry name" value="PIN_dom"/>
</dbReference>
<evidence type="ECO:0000313" key="10">
    <source>
        <dbReference type="EMBL" id="MBC2602766.1"/>
    </source>
</evidence>
<feature type="binding site" evidence="8">
    <location>
        <position position="7"/>
    </location>
    <ligand>
        <name>Mg(2+)</name>
        <dbReference type="ChEBI" id="CHEBI:18420"/>
    </ligand>
</feature>
<dbReference type="PANTHER" id="PTHR33653:SF1">
    <property type="entry name" value="RIBONUCLEASE VAPC2"/>
    <property type="match status" value="1"/>
</dbReference>
<dbReference type="GO" id="GO:0016787">
    <property type="term" value="F:hydrolase activity"/>
    <property type="evidence" value="ECO:0007669"/>
    <property type="project" value="UniProtKB-KW"/>
</dbReference>
<evidence type="ECO:0000259" key="9">
    <source>
        <dbReference type="Pfam" id="PF01850"/>
    </source>
</evidence>
<evidence type="ECO:0000256" key="2">
    <source>
        <dbReference type="ARBA" id="ARBA00022649"/>
    </source>
</evidence>
<dbReference type="Pfam" id="PF01850">
    <property type="entry name" value="PIN"/>
    <property type="match status" value="1"/>
</dbReference>
<evidence type="ECO:0000256" key="5">
    <source>
        <dbReference type="ARBA" id="ARBA00022801"/>
    </source>
</evidence>
<comment type="caution">
    <text evidence="10">The sequence shown here is derived from an EMBL/GenBank/DDBJ whole genome shotgun (WGS) entry which is preliminary data.</text>
</comment>
<dbReference type="GO" id="GO:0004540">
    <property type="term" value="F:RNA nuclease activity"/>
    <property type="evidence" value="ECO:0007669"/>
    <property type="project" value="InterPro"/>
</dbReference>
<keyword evidence="5 8" id="KW-0378">Hydrolase</keyword>
<dbReference type="InterPro" id="IPR022907">
    <property type="entry name" value="VapC_family"/>
</dbReference>
<dbReference type="GO" id="GO:0000287">
    <property type="term" value="F:magnesium ion binding"/>
    <property type="evidence" value="ECO:0007669"/>
    <property type="project" value="UniProtKB-UniRule"/>
</dbReference>
<name>A0A7X1E540_9BACT</name>
<gene>
    <name evidence="8" type="primary">vapC</name>
    <name evidence="10" type="ORF">H5P30_13360</name>
</gene>
<sequence>MVSYLLDTNVLIECLRRNQKMVGTLVARGKGNDLAISSVTYGELMVGLLKNATPRRRTALRKVLAPIQILSFDERAAAEFARIKSALERKGEVIGPYDMLIAGHAISVGRCLVTHNGDEFSRIDRLKWEDWEDPGKLD</sequence>
<dbReference type="SUPFAM" id="SSF88723">
    <property type="entry name" value="PIN domain-like"/>
    <property type="match status" value="1"/>
</dbReference>
<feature type="domain" description="PIN" evidence="9">
    <location>
        <begin position="4"/>
        <end position="125"/>
    </location>
</feature>
<keyword evidence="3 8" id="KW-0540">Nuclease</keyword>
<dbReference type="GO" id="GO:0090729">
    <property type="term" value="F:toxin activity"/>
    <property type="evidence" value="ECO:0007669"/>
    <property type="project" value="UniProtKB-KW"/>
</dbReference>
<proteinExistence type="inferred from homology"/>
<dbReference type="InterPro" id="IPR050556">
    <property type="entry name" value="Type_II_TA_system_RNase"/>
</dbReference>
<dbReference type="EC" id="3.1.-.-" evidence="8"/>
<comment type="function">
    <text evidence="8">Toxic component of a toxin-antitoxin (TA) system. An RNase.</text>
</comment>
<dbReference type="AlphaFoldDB" id="A0A7X1E540"/>
<keyword evidence="6 8" id="KW-0460">Magnesium</keyword>
<reference evidence="10 11" key="1">
    <citation type="submission" date="2020-07" db="EMBL/GenBank/DDBJ databases">
        <authorList>
            <person name="Feng X."/>
        </authorList>
    </citation>
    <scope>NUCLEOTIDE SEQUENCE [LARGE SCALE GENOMIC DNA]</scope>
    <source>
        <strain evidence="10 11">JCM14086</strain>
    </source>
</reference>
<dbReference type="Proteomes" id="UP000525652">
    <property type="component" value="Unassembled WGS sequence"/>
</dbReference>
<comment type="cofactor">
    <cofactor evidence="1 8">
        <name>Mg(2+)</name>
        <dbReference type="ChEBI" id="CHEBI:18420"/>
    </cofactor>
</comment>
<organism evidence="10 11">
    <name type="scientific">Puniceicoccus vermicola</name>
    <dbReference type="NCBI Taxonomy" id="388746"/>
    <lineage>
        <taxon>Bacteria</taxon>
        <taxon>Pseudomonadati</taxon>
        <taxon>Verrucomicrobiota</taxon>
        <taxon>Opitutia</taxon>
        <taxon>Puniceicoccales</taxon>
        <taxon>Puniceicoccaceae</taxon>
        <taxon>Puniceicoccus</taxon>
    </lineage>
</organism>
<evidence type="ECO:0000256" key="4">
    <source>
        <dbReference type="ARBA" id="ARBA00022723"/>
    </source>
</evidence>
<evidence type="ECO:0000256" key="1">
    <source>
        <dbReference type="ARBA" id="ARBA00001946"/>
    </source>
</evidence>